<dbReference type="OrthoDB" id="9800103at2"/>
<dbReference type="GO" id="GO:0015074">
    <property type="term" value="P:DNA integration"/>
    <property type="evidence" value="ECO:0007669"/>
    <property type="project" value="UniProtKB-KW"/>
</dbReference>
<dbReference type="InterPro" id="IPR006118">
    <property type="entry name" value="Recombinase_CS"/>
</dbReference>
<dbReference type="Proteomes" id="UP000266934">
    <property type="component" value="Chromosome"/>
</dbReference>
<dbReference type="AlphaFoldDB" id="A0A348FYT4"/>
<reference evidence="7 8" key="1">
    <citation type="submission" date="2018-08" db="EMBL/GenBank/DDBJ databases">
        <title>Complete genome sequencing of Blastochloris tepida GI.</title>
        <authorList>
            <person name="Tsukatani Y."/>
            <person name="Mori H."/>
        </authorList>
    </citation>
    <scope>NUCLEOTIDE SEQUENCE [LARGE SCALE GENOMIC DNA]</scope>
    <source>
        <strain evidence="7 8">GI</strain>
    </source>
</reference>
<dbReference type="InterPro" id="IPR006119">
    <property type="entry name" value="Resolv_N"/>
</dbReference>
<dbReference type="InterPro" id="IPR050639">
    <property type="entry name" value="SSR_resolvase"/>
</dbReference>
<evidence type="ECO:0000256" key="2">
    <source>
        <dbReference type="ARBA" id="ARBA00023125"/>
    </source>
</evidence>
<dbReference type="Pfam" id="PF00239">
    <property type="entry name" value="Resolvase"/>
    <property type="match status" value="1"/>
</dbReference>
<dbReference type="RefSeq" id="WP_126398373.1">
    <property type="nucleotide sequence ID" value="NZ_AP018907.1"/>
</dbReference>
<dbReference type="GO" id="GO:0003677">
    <property type="term" value="F:DNA binding"/>
    <property type="evidence" value="ECO:0007669"/>
    <property type="project" value="UniProtKB-KW"/>
</dbReference>
<keyword evidence="2" id="KW-0238">DNA-binding</keyword>
<dbReference type="InterPro" id="IPR036162">
    <property type="entry name" value="Resolvase-like_N_sf"/>
</dbReference>
<gene>
    <name evidence="7" type="ORF">BLTE_11520</name>
</gene>
<dbReference type="PROSITE" id="PS51736">
    <property type="entry name" value="RECOMBINASES_3"/>
    <property type="match status" value="1"/>
</dbReference>
<feature type="domain" description="Resolvase/invertase-type recombinase catalytic" evidence="6">
    <location>
        <begin position="2"/>
        <end position="146"/>
    </location>
</feature>
<keyword evidence="8" id="KW-1185">Reference proteome</keyword>
<proteinExistence type="predicted"/>
<evidence type="ECO:0000256" key="4">
    <source>
        <dbReference type="PIRSR" id="PIRSR606118-50"/>
    </source>
</evidence>
<evidence type="ECO:0000256" key="5">
    <source>
        <dbReference type="PROSITE-ProRule" id="PRU10137"/>
    </source>
</evidence>
<dbReference type="SUPFAM" id="SSF53041">
    <property type="entry name" value="Resolvase-like"/>
    <property type="match status" value="1"/>
</dbReference>
<sequence>MRVAVYLRVSTNGQTVENQRLDLVAAGDRHGWQIAAEFVDEGVSGARGRDERPAMRELMRAVGRREVDMIAAWDVSRLGRSLADLLGFLGELHAKGVGLYLHQQGLDTTTPTGRAMFQMMGVFAEFERAMIRERVNTGLARARAEGKALGRPRIDPEVERQIAAALRKGGRGIRKVAADLGVGVGTVQRVRDAMTSAGAAG</sequence>
<protein>
    <submittedName>
        <fullName evidence="7">Resolvase</fullName>
    </submittedName>
</protein>
<dbReference type="CDD" id="cd03768">
    <property type="entry name" value="SR_ResInv"/>
    <property type="match status" value="1"/>
</dbReference>
<dbReference type="PANTHER" id="PTHR30461:SF2">
    <property type="entry name" value="SERINE RECOMBINASE PINE-RELATED"/>
    <property type="match status" value="1"/>
</dbReference>
<organism evidence="7 8">
    <name type="scientific">Blastochloris tepida</name>
    <dbReference type="NCBI Taxonomy" id="2233851"/>
    <lineage>
        <taxon>Bacteria</taxon>
        <taxon>Pseudomonadati</taxon>
        <taxon>Pseudomonadota</taxon>
        <taxon>Alphaproteobacteria</taxon>
        <taxon>Hyphomicrobiales</taxon>
        <taxon>Blastochloridaceae</taxon>
        <taxon>Blastochloris</taxon>
    </lineage>
</organism>
<evidence type="ECO:0000256" key="3">
    <source>
        <dbReference type="ARBA" id="ARBA00023172"/>
    </source>
</evidence>
<evidence type="ECO:0000259" key="6">
    <source>
        <dbReference type="PROSITE" id="PS51736"/>
    </source>
</evidence>
<feature type="active site" description="O-(5'-phospho-DNA)-serine intermediate" evidence="4 5">
    <location>
        <position position="10"/>
    </location>
</feature>
<dbReference type="SMART" id="SM00857">
    <property type="entry name" value="Resolvase"/>
    <property type="match status" value="1"/>
</dbReference>
<evidence type="ECO:0000256" key="1">
    <source>
        <dbReference type="ARBA" id="ARBA00022908"/>
    </source>
</evidence>
<keyword evidence="3" id="KW-0233">DNA recombination</keyword>
<keyword evidence="1" id="KW-0229">DNA integration</keyword>
<dbReference type="PROSITE" id="PS00397">
    <property type="entry name" value="RECOMBINASES_1"/>
    <property type="match status" value="1"/>
</dbReference>
<dbReference type="GO" id="GO:0000150">
    <property type="term" value="F:DNA strand exchange activity"/>
    <property type="evidence" value="ECO:0007669"/>
    <property type="project" value="InterPro"/>
</dbReference>
<dbReference type="EMBL" id="AP018907">
    <property type="protein sequence ID" value="BBF92467.1"/>
    <property type="molecule type" value="Genomic_DNA"/>
</dbReference>
<accession>A0A348FYT4</accession>
<name>A0A348FYT4_9HYPH</name>
<evidence type="ECO:0000313" key="7">
    <source>
        <dbReference type="EMBL" id="BBF92467.1"/>
    </source>
</evidence>
<evidence type="ECO:0000313" key="8">
    <source>
        <dbReference type="Proteomes" id="UP000266934"/>
    </source>
</evidence>
<dbReference type="PANTHER" id="PTHR30461">
    <property type="entry name" value="DNA-INVERTASE FROM LAMBDOID PROPHAGE"/>
    <property type="match status" value="1"/>
</dbReference>
<dbReference type="Gene3D" id="3.40.50.1390">
    <property type="entry name" value="Resolvase, N-terminal catalytic domain"/>
    <property type="match status" value="1"/>
</dbReference>
<dbReference type="KEGG" id="blag:BLTE_11520"/>